<name>A0A816H1H2_ADIRI</name>
<evidence type="ECO:0000313" key="3">
    <source>
        <dbReference type="Proteomes" id="UP000663828"/>
    </source>
</evidence>
<proteinExistence type="predicted"/>
<organism evidence="2 3">
    <name type="scientific">Adineta ricciae</name>
    <name type="common">Rotifer</name>
    <dbReference type="NCBI Taxonomy" id="249248"/>
    <lineage>
        <taxon>Eukaryota</taxon>
        <taxon>Metazoa</taxon>
        <taxon>Spiralia</taxon>
        <taxon>Gnathifera</taxon>
        <taxon>Rotifera</taxon>
        <taxon>Eurotatoria</taxon>
        <taxon>Bdelloidea</taxon>
        <taxon>Adinetida</taxon>
        <taxon>Adinetidae</taxon>
        <taxon>Adineta</taxon>
    </lineage>
</organism>
<gene>
    <name evidence="2" type="ORF">XAT740_LOCUS60390</name>
</gene>
<dbReference type="SUPFAM" id="SSF48726">
    <property type="entry name" value="Immunoglobulin"/>
    <property type="match status" value="1"/>
</dbReference>
<dbReference type="AlphaFoldDB" id="A0A816H1H2"/>
<dbReference type="SMART" id="SM00409">
    <property type="entry name" value="IG"/>
    <property type="match status" value="1"/>
</dbReference>
<evidence type="ECO:0000313" key="2">
    <source>
        <dbReference type="EMBL" id="CAF1680126.1"/>
    </source>
</evidence>
<dbReference type="InterPro" id="IPR036179">
    <property type="entry name" value="Ig-like_dom_sf"/>
</dbReference>
<evidence type="ECO:0000259" key="1">
    <source>
        <dbReference type="SMART" id="SM00409"/>
    </source>
</evidence>
<reference evidence="2" key="1">
    <citation type="submission" date="2021-02" db="EMBL/GenBank/DDBJ databases">
        <authorList>
            <person name="Nowell W R."/>
        </authorList>
    </citation>
    <scope>NUCLEOTIDE SEQUENCE</scope>
</reference>
<keyword evidence="3" id="KW-1185">Reference proteome</keyword>
<protein>
    <recommendedName>
        <fullName evidence="1">Immunoglobulin domain-containing protein</fullName>
    </recommendedName>
</protein>
<sequence>MVNSNNEDNSRLEYLSRSENEDVDFFCDLIDVAWWKRPYLLATRYGSVLPRFRSRMAVEQDKKNIQSQILHIRQVQSNDSGVYECETLGAIQQFNLTVIDQVDGCKMSMKASALYNGCLFSSIRQVNESSITLLFSQLSSFLLFSIVPFDIHNL</sequence>
<comment type="caution">
    <text evidence="2">The sequence shown here is derived from an EMBL/GenBank/DDBJ whole genome shotgun (WGS) entry which is preliminary data.</text>
</comment>
<dbReference type="Proteomes" id="UP000663828">
    <property type="component" value="Unassembled WGS sequence"/>
</dbReference>
<dbReference type="Gene3D" id="2.60.40.10">
    <property type="entry name" value="Immunoglobulins"/>
    <property type="match status" value="1"/>
</dbReference>
<dbReference type="EMBL" id="CAJNOR010014849">
    <property type="protein sequence ID" value="CAF1680126.1"/>
    <property type="molecule type" value="Genomic_DNA"/>
</dbReference>
<dbReference type="InterPro" id="IPR003599">
    <property type="entry name" value="Ig_sub"/>
</dbReference>
<feature type="domain" description="Immunoglobulin" evidence="1">
    <location>
        <begin position="12"/>
        <end position="99"/>
    </location>
</feature>
<dbReference type="InterPro" id="IPR013783">
    <property type="entry name" value="Ig-like_fold"/>
</dbReference>
<accession>A0A816H1H2</accession>